<proteinExistence type="predicted"/>
<name>A0A4U0U6Q7_9PEZI</name>
<dbReference type="Proteomes" id="UP000310066">
    <property type="component" value="Unassembled WGS sequence"/>
</dbReference>
<reference evidence="1 2" key="1">
    <citation type="submission" date="2017-03" db="EMBL/GenBank/DDBJ databases">
        <title>Genomes of endolithic fungi from Antarctica.</title>
        <authorList>
            <person name="Coleine C."/>
            <person name="Masonjones S."/>
            <person name="Stajich J.E."/>
        </authorList>
    </citation>
    <scope>NUCLEOTIDE SEQUENCE [LARGE SCALE GENOMIC DNA]</scope>
    <source>
        <strain evidence="1 2">CCFEE 5311</strain>
    </source>
</reference>
<dbReference type="OrthoDB" id="4220976at2759"/>
<protein>
    <recommendedName>
        <fullName evidence="3">SnoaL-like domain-containing protein</fullName>
    </recommendedName>
</protein>
<accession>A0A4U0U6Q7</accession>
<sequence>MEERISNVPQAARITPTNATMISQAALETRRTALRADPLGEITKSRKGKQQEAEDRNATVREHIEARAIMMLERCNNLVGDKGTIAYVAPSFRATHDGLPTAKCRRHFIDSLKRHLKTMPDFHLEVLNSSSEVDEERGKGTVFVFFRLTGVGNHLERESVAVMQWEKRHWEWLCIKHEGMRGPSGFPNS</sequence>
<evidence type="ECO:0008006" key="3">
    <source>
        <dbReference type="Google" id="ProtNLM"/>
    </source>
</evidence>
<evidence type="ECO:0000313" key="2">
    <source>
        <dbReference type="Proteomes" id="UP000310066"/>
    </source>
</evidence>
<dbReference type="AlphaFoldDB" id="A0A4U0U6Q7"/>
<gene>
    <name evidence="1" type="ORF">B0A54_14491</name>
</gene>
<comment type="caution">
    <text evidence="1">The sequence shown here is derived from an EMBL/GenBank/DDBJ whole genome shotgun (WGS) entry which is preliminary data.</text>
</comment>
<organism evidence="1 2">
    <name type="scientific">Friedmanniomyces endolithicus</name>
    <dbReference type="NCBI Taxonomy" id="329885"/>
    <lineage>
        <taxon>Eukaryota</taxon>
        <taxon>Fungi</taxon>
        <taxon>Dikarya</taxon>
        <taxon>Ascomycota</taxon>
        <taxon>Pezizomycotina</taxon>
        <taxon>Dothideomycetes</taxon>
        <taxon>Dothideomycetidae</taxon>
        <taxon>Mycosphaerellales</taxon>
        <taxon>Teratosphaeriaceae</taxon>
        <taxon>Friedmanniomyces</taxon>
    </lineage>
</organism>
<evidence type="ECO:0000313" key="1">
    <source>
        <dbReference type="EMBL" id="TKA30883.1"/>
    </source>
</evidence>
<dbReference type="EMBL" id="NAJP01000099">
    <property type="protein sequence ID" value="TKA30883.1"/>
    <property type="molecule type" value="Genomic_DNA"/>
</dbReference>